<dbReference type="InterPro" id="IPR006114">
    <property type="entry name" value="6PGDH_C"/>
</dbReference>
<dbReference type="GO" id="GO:0004616">
    <property type="term" value="F:phosphogluconate dehydrogenase (decarboxylating) activity"/>
    <property type="evidence" value="ECO:0007669"/>
    <property type="project" value="UniProtKB-EC"/>
</dbReference>
<feature type="binding site" evidence="15">
    <location>
        <begin position="76"/>
        <end position="78"/>
    </location>
    <ligand>
        <name>NADP(+)</name>
        <dbReference type="ChEBI" id="CHEBI:58349"/>
    </ligand>
</feature>
<feature type="active site" description="Proton acceptor" evidence="13">
    <location>
        <position position="184"/>
    </location>
</feature>
<keyword evidence="9 16" id="KW-0311">Gluconate utilization</keyword>
<dbReference type="InterPro" id="IPR006183">
    <property type="entry name" value="Pgluconate_DH"/>
</dbReference>
<sequence length="474" mass="49575">MGNARIGLIGLGVMGANLALNIAEKGFPVAVHNRTTSAIDDFLAKSGDLADRLTGAETPAALAAALQRPRAVIIMVKAGAPVDATIAALKPHLDPGDIIIDAGNADFNNTRRREAELRAEGFRFVGMGVSGGEEGARHGPSIMVGGAPEAYAAIGDIVESIAAKYQHAPCAAHLGPDGAGHFVKTVHNGIEYGDMQMIAEVYGLMRAAGQSPAEIAEVFDCWNAGPLKGYLVEITAKALAALDPETGRPMVDVIQDKAGQKGTGRWTVIEALKLGQSASTIEAAVGARSWSAAKDIREIGADKLGLSAAGETLPETEPEAWEADLESALLAARIVAYAQGMTLLAAASQEFNWSLDLSRIAEIWREGCIIRSALLDDIANAFRDPLPGDNLILAPAFTAMLAERVGGLRRVVARAALGGAPVPALAAALSYYDTMRHARGTAAMIQAQRDFFGAHGFERVDKDGGGYHGPWAMG</sequence>
<feature type="binding site" description="in other chain" evidence="14">
    <location>
        <begin position="130"/>
        <end position="132"/>
    </location>
    <ligand>
        <name>substrate</name>
        <note>ligand shared between dimeric partners</note>
    </ligand>
</feature>
<evidence type="ECO:0000256" key="16">
    <source>
        <dbReference type="RuleBase" id="RU000485"/>
    </source>
</evidence>
<dbReference type="InterPro" id="IPR006115">
    <property type="entry name" value="6PGDH_NADP-bd"/>
</dbReference>
<proteinExistence type="inferred from homology"/>
<comment type="function">
    <text evidence="1 12">Catalyzes the oxidative decarboxylation of 6-phosphogluconate to ribulose 5-phosphate and CO(2), with concomitant reduction of NADP to NADPH.</text>
</comment>
<evidence type="ECO:0000313" key="18">
    <source>
        <dbReference type="EMBL" id="KMW58138.1"/>
    </source>
</evidence>
<dbReference type="RefSeq" id="WP_049643779.1">
    <property type="nucleotide sequence ID" value="NZ_LFTY01000002.1"/>
</dbReference>
<feature type="binding site" description="in other chain" evidence="14">
    <location>
        <begin position="187"/>
        <end position="188"/>
    </location>
    <ligand>
        <name>substrate</name>
        <note>ligand shared between dimeric partners</note>
    </ligand>
</feature>
<evidence type="ECO:0000256" key="10">
    <source>
        <dbReference type="ARBA" id="ARBA00023126"/>
    </source>
</evidence>
<evidence type="ECO:0000256" key="12">
    <source>
        <dbReference type="PIRNR" id="PIRNR000109"/>
    </source>
</evidence>
<evidence type="ECO:0000256" key="6">
    <source>
        <dbReference type="ARBA" id="ARBA00018193"/>
    </source>
</evidence>
<evidence type="ECO:0000256" key="15">
    <source>
        <dbReference type="PIRSR" id="PIRSR000109-3"/>
    </source>
</evidence>
<evidence type="ECO:0000313" key="19">
    <source>
        <dbReference type="Proteomes" id="UP000037178"/>
    </source>
</evidence>
<evidence type="ECO:0000256" key="2">
    <source>
        <dbReference type="ARBA" id="ARBA00004874"/>
    </source>
</evidence>
<feature type="binding site" description="in other chain" evidence="14">
    <location>
        <position position="261"/>
    </location>
    <ligand>
        <name>substrate</name>
        <note>ligand shared between dimeric partners</note>
    </ligand>
</feature>
<dbReference type="GO" id="GO:0019521">
    <property type="term" value="P:D-gluconate metabolic process"/>
    <property type="evidence" value="ECO:0007669"/>
    <property type="project" value="UniProtKB-KW"/>
</dbReference>
<dbReference type="Gene3D" id="1.20.5.320">
    <property type="entry name" value="6-Phosphogluconate Dehydrogenase, domain 3"/>
    <property type="match status" value="1"/>
</dbReference>
<comment type="pathway">
    <text evidence="2 12 16">Carbohydrate degradation; pentose phosphate pathway; D-ribulose 5-phosphate from D-glucose 6-phosphate (oxidative stage): step 3/3.</text>
</comment>
<feature type="binding site" description="in other chain" evidence="14">
    <location>
        <position position="104"/>
    </location>
    <ligand>
        <name>substrate</name>
        <note>ligand shared between dimeric partners</note>
    </ligand>
</feature>
<keyword evidence="7 12" id="KW-0521">NADP</keyword>
<gene>
    <name evidence="18" type="ORF">AIOL_003109</name>
</gene>
<evidence type="ECO:0000256" key="1">
    <source>
        <dbReference type="ARBA" id="ARBA00002526"/>
    </source>
</evidence>
<feature type="binding site" description="in other chain" evidence="14">
    <location>
        <position position="288"/>
    </location>
    <ligand>
        <name>substrate</name>
        <note>ligand shared between dimeric partners</note>
    </ligand>
</feature>
<dbReference type="FunFam" id="1.10.1040.10:FF:000032">
    <property type="entry name" value="6-phosphogluconate dehydrogenase, decarboxylating"/>
    <property type="match status" value="1"/>
</dbReference>
<evidence type="ECO:0000256" key="4">
    <source>
        <dbReference type="ARBA" id="ARBA00011738"/>
    </source>
</evidence>
<dbReference type="PIRSF" id="PIRSF000109">
    <property type="entry name" value="6PGD"/>
    <property type="match status" value="1"/>
</dbReference>
<evidence type="ECO:0000256" key="11">
    <source>
        <dbReference type="ARBA" id="ARBA00048640"/>
    </source>
</evidence>
<keyword evidence="19" id="KW-1185">Reference proteome</keyword>
<dbReference type="PATRIC" id="fig|1675527.3.peg.3252"/>
<feature type="binding site" evidence="14">
    <location>
        <position position="455"/>
    </location>
    <ligand>
        <name>substrate</name>
        <note>ligand shared between dimeric partners</note>
    </ligand>
</feature>
<evidence type="ECO:0000256" key="8">
    <source>
        <dbReference type="ARBA" id="ARBA00023002"/>
    </source>
</evidence>
<dbReference type="Proteomes" id="UP000037178">
    <property type="component" value="Unassembled WGS sequence"/>
</dbReference>
<dbReference type="InterPro" id="IPR006184">
    <property type="entry name" value="6PGdom_BS"/>
</dbReference>
<dbReference type="InterPro" id="IPR008927">
    <property type="entry name" value="6-PGluconate_DH-like_C_sf"/>
</dbReference>
<dbReference type="SUPFAM" id="SSF51735">
    <property type="entry name" value="NAD(P)-binding Rossmann-fold domains"/>
    <property type="match status" value="1"/>
</dbReference>
<feature type="binding site" evidence="14">
    <location>
        <position position="449"/>
    </location>
    <ligand>
        <name>substrate</name>
        <note>ligand shared between dimeric partners</note>
    </ligand>
</feature>
<evidence type="ECO:0000256" key="14">
    <source>
        <dbReference type="PIRSR" id="PIRSR000109-2"/>
    </source>
</evidence>
<comment type="caution">
    <text evidence="18">The sequence shown here is derived from an EMBL/GenBank/DDBJ whole genome shotgun (WGS) entry which is preliminary data.</text>
</comment>
<comment type="similarity">
    <text evidence="3 12 16">Belongs to the 6-phosphogluconate dehydrogenase family.</text>
</comment>
<dbReference type="Pfam" id="PF00393">
    <property type="entry name" value="6PGD"/>
    <property type="match status" value="1"/>
</dbReference>
<feature type="binding site" evidence="15">
    <location>
        <begin position="10"/>
        <end position="15"/>
    </location>
    <ligand>
        <name>NADP(+)</name>
        <dbReference type="ChEBI" id="CHEBI:58349"/>
    </ligand>
</feature>
<dbReference type="Pfam" id="PF03446">
    <property type="entry name" value="NAD_binding_2"/>
    <property type="match status" value="1"/>
</dbReference>
<dbReference type="GO" id="GO:0006098">
    <property type="term" value="P:pentose-phosphate shunt"/>
    <property type="evidence" value="ECO:0007669"/>
    <property type="project" value="UniProtKB-UniPathway"/>
</dbReference>
<keyword evidence="8 12" id="KW-0560">Oxidoreductase</keyword>
<feature type="binding site" description="in other chain" evidence="14">
    <location>
        <position position="192"/>
    </location>
    <ligand>
        <name>substrate</name>
        <note>ligand shared between dimeric partners</note>
    </ligand>
</feature>
<dbReference type="STRING" id="1675527.AIOL_003109"/>
<dbReference type="PRINTS" id="PR00076">
    <property type="entry name" value="6PGDHDRGNASE"/>
</dbReference>
<evidence type="ECO:0000256" key="3">
    <source>
        <dbReference type="ARBA" id="ARBA00008419"/>
    </source>
</evidence>
<organism evidence="18 19">
    <name type="scientific">Candidatus Rhodobacter oscarellae</name>
    <dbReference type="NCBI Taxonomy" id="1675527"/>
    <lineage>
        <taxon>Bacteria</taxon>
        <taxon>Pseudomonadati</taxon>
        <taxon>Pseudomonadota</taxon>
        <taxon>Alphaproteobacteria</taxon>
        <taxon>Rhodobacterales</taxon>
        <taxon>Rhodobacter group</taxon>
        <taxon>Rhodobacter</taxon>
    </lineage>
</organism>
<evidence type="ECO:0000256" key="7">
    <source>
        <dbReference type="ARBA" id="ARBA00022857"/>
    </source>
</evidence>
<comment type="subunit">
    <text evidence="4 12">Homodimer.</text>
</comment>
<dbReference type="Gene3D" id="3.40.50.720">
    <property type="entry name" value="NAD(P)-binding Rossmann-like Domain"/>
    <property type="match status" value="1"/>
</dbReference>
<dbReference type="GO" id="GO:0050661">
    <property type="term" value="F:NADP binding"/>
    <property type="evidence" value="ECO:0007669"/>
    <property type="project" value="InterPro"/>
</dbReference>
<evidence type="ECO:0000256" key="5">
    <source>
        <dbReference type="ARBA" id="ARBA00013011"/>
    </source>
</evidence>
<dbReference type="UniPathway" id="UPA00115">
    <property type="reaction ID" value="UER00410"/>
</dbReference>
<evidence type="ECO:0000259" key="17">
    <source>
        <dbReference type="SMART" id="SM01350"/>
    </source>
</evidence>
<feature type="domain" description="6-phosphogluconate dehydrogenase C-terminal" evidence="17">
    <location>
        <begin position="180"/>
        <end position="472"/>
    </location>
</feature>
<dbReference type="EC" id="1.1.1.44" evidence="5 12"/>
<dbReference type="InterPro" id="IPR036291">
    <property type="entry name" value="NAD(P)-bd_dom_sf"/>
</dbReference>
<feature type="binding site" evidence="15">
    <location>
        <begin position="33"/>
        <end position="35"/>
    </location>
    <ligand>
        <name>NADP(+)</name>
        <dbReference type="ChEBI" id="CHEBI:58349"/>
    </ligand>
</feature>
<comment type="catalytic activity">
    <reaction evidence="11 12 16">
        <text>6-phospho-D-gluconate + NADP(+) = D-ribulose 5-phosphate + CO2 + NADPH</text>
        <dbReference type="Rhea" id="RHEA:10116"/>
        <dbReference type="ChEBI" id="CHEBI:16526"/>
        <dbReference type="ChEBI" id="CHEBI:57783"/>
        <dbReference type="ChEBI" id="CHEBI:58121"/>
        <dbReference type="ChEBI" id="CHEBI:58349"/>
        <dbReference type="ChEBI" id="CHEBI:58759"/>
        <dbReference type="EC" id="1.1.1.44"/>
    </reaction>
</comment>
<dbReference type="AlphaFoldDB" id="A0A0J9GXC0"/>
<dbReference type="SMART" id="SM01350">
    <property type="entry name" value="6PGD"/>
    <property type="match status" value="1"/>
</dbReference>
<feature type="binding site" evidence="15">
    <location>
        <position position="104"/>
    </location>
    <ligand>
        <name>NADP(+)</name>
        <dbReference type="ChEBI" id="CHEBI:58349"/>
    </ligand>
</feature>
<accession>A0A0J9GXC0</accession>
<dbReference type="NCBIfam" id="TIGR00873">
    <property type="entry name" value="gnd"/>
    <property type="match status" value="1"/>
</dbReference>
<protein>
    <recommendedName>
        <fullName evidence="6 12">6-phosphogluconate dehydrogenase, decarboxylating</fullName>
        <ecNumber evidence="5 12">1.1.1.44</ecNumber>
    </recommendedName>
</protein>
<feature type="active site" description="Proton donor" evidence="13">
    <location>
        <position position="191"/>
    </location>
</feature>
<evidence type="ECO:0000256" key="9">
    <source>
        <dbReference type="ARBA" id="ARBA00023064"/>
    </source>
</evidence>
<dbReference type="OrthoDB" id="9804542at2"/>
<reference evidence="18 19" key="1">
    <citation type="submission" date="2015-06" db="EMBL/GenBank/DDBJ databases">
        <title>Draft genome sequence of an Alphaproteobacteria species associated to the Mediterranean sponge Oscarella lobularis.</title>
        <authorList>
            <person name="Jourda C."/>
            <person name="Santini S."/>
            <person name="Claverie J.-M."/>
        </authorList>
    </citation>
    <scope>NUCLEOTIDE SEQUENCE [LARGE SCALE GENOMIC DNA]</scope>
    <source>
        <strain evidence="18">IGS</strain>
    </source>
</reference>
<dbReference type="EMBL" id="LFTY01000002">
    <property type="protein sequence ID" value="KMW58138.1"/>
    <property type="molecule type" value="Genomic_DNA"/>
</dbReference>
<name>A0A0J9GXC0_9RHOB</name>
<keyword evidence="10 12" id="KW-0570">Pentose shunt</keyword>
<dbReference type="FunFam" id="3.40.50.720:FF:000007">
    <property type="entry name" value="6-phosphogluconate dehydrogenase, decarboxylating"/>
    <property type="match status" value="1"/>
</dbReference>
<dbReference type="PANTHER" id="PTHR11811">
    <property type="entry name" value="6-PHOSPHOGLUCONATE DEHYDROGENASE"/>
    <property type="match status" value="1"/>
</dbReference>
<dbReference type="NCBIfam" id="NF006765">
    <property type="entry name" value="PRK09287.1"/>
    <property type="match status" value="1"/>
</dbReference>
<dbReference type="Gene3D" id="1.10.1040.10">
    <property type="entry name" value="N-(1-d-carboxylethyl)-l-norvaline Dehydrogenase, domain 2"/>
    <property type="match status" value="1"/>
</dbReference>
<dbReference type="PROSITE" id="PS00461">
    <property type="entry name" value="6PGD"/>
    <property type="match status" value="1"/>
</dbReference>
<dbReference type="InterPro" id="IPR006113">
    <property type="entry name" value="6PGDH_Gnd/GntZ"/>
</dbReference>
<dbReference type="SUPFAM" id="SSF48179">
    <property type="entry name" value="6-phosphogluconate dehydrogenase C-terminal domain-like"/>
    <property type="match status" value="1"/>
</dbReference>
<dbReference type="InterPro" id="IPR013328">
    <property type="entry name" value="6PGD_dom2"/>
</dbReference>
<evidence type="ECO:0000256" key="13">
    <source>
        <dbReference type="PIRSR" id="PIRSR000109-1"/>
    </source>
</evidence>